<dbReference type="PANTHER" id="PTHR15546:SF2">
    <property type="entry name" value="DDT DOMAIN-CONTAINING PROTEIN DDB_G0282237"/>
    <property type="match status" value="1"/>
</dbReference>
<feature type="compositionally biased region" description="Polar residues" evidence="3">
    <location>
        <begin position="1817"/>
        <end position="1827"/>
    </location>
</feature>
<feature type="compositionally biased region" description="Basic and acidic residues" evidence="3">
    <location>
        <begin position="932"/>
        <end position="943"/>
    </location>
</feature>
<dbReference type="InterPro" id="IPR053271">
    <property type="entry name" value="DDT_domain"/>
</dbReference>
<dbReference type="Pfam" id="PF12047">
    <property type="entry name" value="DNMT1-RFD"/>
    <property type="match status" value="1"/>
</dbReference>
<proteinExistence type="predicted"/>
<comment type="subcellular location">
    <subcellularLocation>
        <location evidence="1">Nucleus</location>
    </subcellularLocation>
</comment>
<sequence>MLRPGWDGYVEERSALGPVNLTDGYVEERSALGPVNLTVPGGGSAGSLALPLRLLDGFCLYTEDAGGAEQIVGLEMLASGSVNGRALRGRGVLLDHRAAASAIEEAREVARVRIQIRYIRDWVVDYSEPGAVWIISDWAWYRLIAPAEDYMRAFAPALKMAQLAWRCAGVMFAAPLISFQKAVPRILAADFGSNDWNSDEEDGFDPYWGVVDEGEFSEAYIRQQASFLLRQLTPMMGRHAPKCGFLHELSSIAGTPLKGLMQPGRRLRMQPTHAPPADPELRPAPRKDFLAPPELTPGLLMAWDFCSSYRQGHLLCMTTCLLITFWQSCSCRAWALLRLPPFPLARLEMAYMEEPPPNFKAPQQHSALETPSSAAEAGSAAKQTPENPQANGDASSADASRPATPSANPLASTRASEPAWGADGQGALMKDIHCSLLRLMEGIDQEVQEAPTLAGYGSAADLSPHEAYRPLLPLTWTELVRLYLEGNQSSPPFVEAQAALDALKQDDFCRLSGAHRLKLLEALIHAVADTDIVRNYMAATSTEAEDAAVKKGQPLGADTDGNLYFRLGSDSGGTQLFVEESGGSGWGFYDLAQLPSLMAWLESGSDVEQEVAALPSTDPANLGKQDDGYRAARLPADGLPLLREQLLALLQGARFWDKSCEWMQARAAVLAALRKADRMSDLARLMWLVEDLIYDDLLKGTGWGRRRGWYREQLESCRTIAQVAVIACQLVVHCRLQADMGILQKSEFEAIVQKKAMQLPFLPGPGSGAVLLKTGYEAHKARQRPPAQAMPAEVAYARGHWQRPVWQGRFAGTVPAGSDDDSLVIVWLLLERRPGQNARSQDLAENAKGDINWEGFTFPHGFRILRPRYEPVPLSPLPGTESAPVPGLKSEAGSTPVKQEDGSLQPSPKLEESSGGRGPKPEPMDAEGPGVEDGRAVDGEQRTGRSRRSTRKVTDFALLHEGNTQELTAKEEAEEAARLHAAADADDEARAGDAGEEGETRRFWVRSADFAAVAVYVRPLVGERPPHHLLPVQQFLETAGRVYTAGTPVKMPCYGITIAEAVARKQSIKWFTGLLACPYLPWSFDHSPGLPNGLAPASAAAGGSATMQPFLPILSGRPGSAPTSAQTHPGLQTHSLAGVSATPASQAVANQPPTSSSTAQQLSGLSAIPVSRARPTESPVPVVAAQQTDSPMPQASAPQPQSQPEQASSAPVLAAPNPSASAAAAVPRAAEPLPQAEAPSPVSAPEAASGAAPEARLVSSTEAPPSLAIPDARGTSEPQAQQFSSTDAELRSSPGLAAEHEISASPEQAPLHNREKGTGETSNPVEKHALSNGNGHVRAENISGNELRDQTDTSQLQKQTDVSEAPAQQKAGAVGSMPQVSAPAAHMQDSKQQNGAVQSSPAQSMSDAAAVPASAAPGQHPAPQLSVPAAQAGLAGQPGQAAANFPPSLGSAQPEQLPISAAVVQRPGSLTKASPLPSLASTVTQQWLGSSQGSAVRPAPQQGEAQRQSWSSLIPGASPHAAPVLAQRPGVPGGANSSAWPMQALPGISVSQGGQLQRPLSGGLLRPLGQGNALHGTPIDGSWLCRMDPWKALDVSWDAADTPTNVPTRVSPWEVLEDVGHTLRKQKAMMRQQEFYQRQQQLQRQQQAQAEANRMRMQAFQQEQLEAARRAGLMAAASGLNSARPGAHAGPQTPLTSPLPGVLAVANKPRGTTPHLVLQTPGMQAPYVQMRPQSMQQQQQAYLYRPASYPQPGVLATPSLPASNIAGGSSQPAASLGALAASAPAGAAAPRLVGPTSQGTSAGAPSPEGGPGRPVSETKTPQVSAGSQAKAAGMTQPGGA</sequence>
<gene>
    <name evidence="5" type="primary">g12689</name>
    <name evidence="5" type="ORF">VP750_LOCUS11281</name>
</gene>
<evidence type="ECO:0000313" key="6">
    <source>
        <dbReference type="Proteomes" id="UP001497392"/>
    </source>
</evidence>
<protein>
    <submittedName>
        <fullName evidence="5">G12689 protein</fullName>
    </submittedName>
</protein>
<organism evidence="5 6">
    <name type="scientific">Coccomyxa viridis</name>
    <dbReference type="NCBI Taxonomy" id="1274662"/>
    <lineage>
        <taxon>Eukaryota</taxon>
        <taxon>Viridiplantae</taxon>
        <taxon>Chlorophyta</taxon>
        <taxon>core chlorophytes</taxon>
        <taxon>Trebouxiophyceae</taxon>
        <taxon>Trebouxiophyceae incertae sedis</taxon>
        <taxon>Coccomyxaceae</taxon>
        <taxon>Coccomyxa</taxon>
    </lineage>
</organism>
<feature type="region of interest" description="Disordered" evidence="3">
    <location>
        <begin position="1110"/>
        <end position="1456"/>
    </location>
</feature>
<feature type="compositionally biased region" description="Polar residues" evidence="3">
    <location>
        <begin position="1352"/>
        <end position="1362"/>
    </location>
</feature>
<dbReference type="EMBL" id="CAXHTA020000020">
    <property type="protein sequence ID" value="CAL5229375.1"/>
    <property type="molecule type" value="Genomic_DNA"/>
</dbReference>
<name>A0ABP1GDK0_9CHLO</name>
<evidence type="ECO:0000256" key="1">
    <source>
        <dbReference type="ARBA" id="ARBA00004123"/>
    </source>
</evidence>
<feature type="compositionally biased region" description="Basic and acidic residues" evidence="3">
    <location>
        <begin position="968"/>
        <end position="999"/>
    </location>
</feature>
<feature type="compositionally biased region" description="Polar residues" evidence="3">
    <location>
        <begin position="1503"/>
        <end position="1512"/>
    </location>
</feature>
<feature type="compositionally biased region" description="Polar residues" evidence="3">
    <location>
        <begin position="381"/>
        <end position="415"/>
    </location>
</feature>
<feature type="region of interest" description="Disordered" evidence="3">
    <location>
        <begin position="355"/>
        <end position="422"/>
    </location>
</feature>
<dbReference type="InterPro" id="IPR022702">
    <property type="entry name" value="Cytosine_MeTrfase1_RFD"/>
</dbReference>
<feature type="compositionally biased region" description="Low complexity" evidence="3">
    <location>
        <begin position="1408"/>
        <end position="1417"/>
    </location>
</feature>
<feature type="compositionally biased region" description="Polar residues" evidence="3">
    <location>
        <begin position="1390"/>
        <end position="1406"/>
    </location>
</feature>
<evidence type="ECO:0000313" key="5">
    <source>
        <dbReference type="EMBL" id="CAL5229375.1"/>
    </source>
</evidence>
<reference evidence="5 6" key="1">
    <citation type="submission" date="2024-06" db="EMBL/GenBank/DDBJ databases">
        <authorList>
            <person name="Kraege A."/>
            <person name="Thomma B."/>
        </authorList>
    </citation>
    <scope>NUCLEOTIDE SEQUENCE [LARGE SCALE GENOMIC DNA]</scope>
</reference>
<feature type="compositionally biased region" description="Polar residues" evidence="3">
    <location>
        <begin position="1121"/>
        <end position="1135"/>
    </location>
</feature>
<feature type="domain" description="RFTS" evidence="4">
    <location>
        <begin position="50"/>
        <end position="169"/>
    </location>
</feature>
<feature type="region of interest" description="Disordered" evidence="3">
    <location>
        <begin position="875"/>
        <end position="999"/>
    </location>
</feature>
<feature type="compositionally biased region" description="Polar residues" evidence="3">
    <location>
        <begin position="1276"/>
        <end position="1287"/>
    </location>
</feature>
<comment type="caution">
    <text evidence="5">The sequence shown here is derived from an EMBL/GenBank/DDBJ whole genome shotgun (WGS) entry which is preliminary data.</text>
</comment>
<dbReference type="PANTHER" id="PTHR15546">
    <property type="entry name" value="BROMODOMAIN ADJACENT TO ZINC FINGER DOMAIN, 2A"/>
    <property type="match status" value="1"/>
</dbReference>
<keyword evidence="6" id="KW-1185">Reference proteome</keyword>
<feature type="region of interest" description="Disordered" evidence="3">
    <location>
        <begin position="1786"/>
        <end position="1840"/>
    </location>
</feature>
<feature type="compositionally biased region" description="Polar residues" evidence="3">
    <location>
        <begin position="361"/>
        <end position="373"/>
    </location>
</feature>
<feature type="compositionally biased region" description="Polar residues" evidence="3">
    <location>
        <begin position="892"/>
        <end position="906"/>
    </location>
</feature>
<feature type="compositionally biased region" description="Low complexity" evidence="3">
    <location>
        <begin position="1428"/>
        <end position="1443"/>
    </location>
</feature>
<accession>A0ABP1GDK0</accession>
<evidence type="ECO:0000256" key="3">
    <source>
        <dbReference type="SAM" id="MobiDB-lite"/>
    </source>
</evidence>
<keyword evidence="2" id="KW-0539">Nucleus</keyword>
<dbReference type="Proteomes" id="UP001497392">
    <property type="component" value="Unassembled WGS sequence"/>
</dbReference>
<feature type="region of interest" description="Disordered" evidence="3">
    <location>
        <begin position="1490"/>
        <end position="1538"/>
    </location>
</feature>
<feature type="compositionally biased region" description="Low complexity" evidence="3">
    <location>
        <begin position="1190"/>
        <end position="1255"/>
    </location>
</feature>
<evidence type="ECO:0000256" key="2">
    <source>
        <dbReference type="ARBA" id="ARBA00023242"/>
    </source>
</evidence>
<feature type="compositionally biased region" description="Basic and acidic residues" evidence="3">
    <location>
        <begin position="909"/>
        <end position="923"/>
    </location>
</feature>
<feature type="compositionally biased region" description="Polar residues" evidence="3">
    <location>
        <begin position="1142"/>
        <end position="1164"/>
    </location>
</feature>
<evidence type="ECO:0000259" key="4">
    <source>
        <dbReference type="Pfam" id="PF12047"/>
    </source>
</evidence>